<dbReference type="InterPro" id="IPR027469">
    <property type="entry name" value="Cation_efflux_TMD_sf"/>
</dbReference>
<keyword evidence="4 10" id="KW-0812">Transmembrane</keyword>
<evidence type="ECO:0000256" key="2">
    <source>
        <dbReference type="ARBA" id="ARBA00008873"/>
    </source>
</evidence>
<sequence length="429" mass="48157">MCIKFIFLIELTGGLISGSLALLSDSFHLLSDVIGFLISLIAVIVAQRKPTKKYSFGYHRAEIIGALLSLAFIWVLTIGLVIGAIDRLRNPVEINSKVMLGTSIIGVFINIILAFTLHTHDHGHTHSHSHGHEHEHHHEHENEQANKHENHHEHENEHVNEHEHEDKLKHEDHHKHENKNFNPHKPNQNEASTSEDHGESTATGGESLIEHYKKENINVKAAIIHILGDLISSLGVVLAATIIYFDPSKVYIDPITTFIFSIIVIFTTVNLLKQTLSVIMESTPEHIDSDEVTKDIKEINGIIDIHDLHIWNITIGKPAIAAHIMVKNEGLNVEEYQRILNNAQYILCTKFGIHHTTLQIEYLDDESVYLLGSGSEKDSLGSIEYKEYVSSSAATPSHQGSHDVLIDVQTPTDNYRNYSAIHCKSKLCC</sequence>
<dbReference type="InterPro" id="IPR036837">
    <property type="entry name" value="Cation_efflux_CTD_sf"/>
</dbReference>
<dbReference type="GO" id="GO:0005886">
    <property type="term" value="C:plasma membrane"/>
    <property type="evidence" value="ECO:0007669"/>
    <property type="project" value="TreeGrafter"/>
</dbReference>
<keyword evidence="3" id="KW-0813">Transport</keyword>
<dbReference type="GO" id="GO:0030003">
    <property type="term" value="P:intracellular monoatomic cation homeostasis"/>
    <property type="evidence" value="ECO:0007669"/>
    <property type="project" value="UniProtKB-ARBA"/>
</dbReference>
<dbReference type="AlphaFoldDB" id="A0A1Y2DIB6"/>
<feature type="transmembrane region" description="Helical" evidence="10">
    <location>
        <begin position="251"/>
        <end position="272"/>
    </location>
</feature>
<feature type="transmembrane region" description="Helical" evidence="10">
    <location>
        <begin position="29"/>
        <end position="46"/>
    </location>
</feature>
<keyword evidence="5" id="KW-0862">Zinc</keyword>
<dbReference type="GO" id="GO:0098771">
    <property type="term" value="P:inorganic ion homeostasis"/>
    <property type="evidence" value="ECO:0007669"/>
    <property type="project" value="UniProtKB-ARBA"/>
</dbReference>
<dbReference type="Proteomes" id="UP000193920">
    <property type="component" value="Unassembled WGS sequence"/>
</dbReference>
<evidence type="ECO:0000256" key="1">
    <source>
        <dbReference type="ARBA" id="ARBA00004141"/>
    </source>
</evidence>
<keyword evidence="14" id="KW-1185">Reference proteome</keyword>
<dbReference type="Gene3D" id="1.20.1510.10">
    <property type="entry name" value="Cation efflux protein transmembrane domain"/>
    <property type="match status" value="1"/>
</dbReference>
<evidence type="ECO:0000256" key="9">
    <source>
        <dbReference type="SAM" id="MobiDB-lite"/>
    </source>
</evidence>
<keyword evidence="5" id="KW-0864">Zinc transport</keyword>
<name>A0A1Y2DIB6_9FUNG</name>
<dbReference type="NCBIfam" id="TIGR01297">
    <property type="entry name" value="CDF"/>
    <property type="match status" value="1"/>
</dbReference>
<comment type="subcellular location">
    <subcellularLocation>
        <location evidence="1">Membrane</location>
        <topology evidence="1">Multi-pass membrane protein</topology>
    </subcellularLocation>
</comment>
<keyword evidence="8 10" id="KW-0472">Membrane</keyword>
<comment type="caution">
    <text evidence="13">The sequence shown here is derived from an EMBL/GenBank/DDBJ whole genome shotgun (WGS) entry which is preliminary data.</text>
</comment>
<organism evidence="13 14">
    <name type="scientific">Neocallimastix californiae</name>
    <dbReference type="NCBI Taxonomy" id="1754190"/>
    <lineage>
        <taxon>Eukaryota</taxon>
        <taxon>Fungi</taxon>
        <taxon>Fungi incertae sedis</taxon>
        <taxon>Chytridiomycota</taxon>
        <taxon>Chytridiomycota incertae sedis</taxon>
        <taxon>Neocallimastigomycetes</taxon>
        <taxon>Neocallimastigales</taxon>
        <taxon>Neocallimastigaceae</taxon>
        <taxon>Neocallimastix</taxon>
    </lineage>
</organism>
<proteinExistence type="inferred from homology"/>
<dbReference type="Pfam" id="PF16916">
    <property type="entry name" value="ZT_dimer"/>
    <property type="match status" value="1"/>
</dbReference>
<evidence type="ECO:0000259" key="11">
    <source>
        <dbReference type="Pfam" id="PF01545"/>
    </source>
</evidence>
<feature type="transmembrane region" description="Helical" evidence="10">
    <location>
        <begin position="222"/>
        <end position="245"/>
    </location>
</feature>
<evidence type="ECO:0000256" key="4">
    <source>
        <dbReference type="ARBA" id="ARBA00022692"/>
    </source>
</evidence>
<feature type="compositionally biased region" description="Basic and acidic residues" evidence="9">
    <location>
        <begin position="122"/>
        <end position="179"/>
    </location>
</feature>
<keyword evidence="7" id="KW-0406">Ion transport</keyword>
<dbReference type="SUPFAM" id="SSF161111">
    <property type="entry name" value="Cation efflux protein transmembrane domain-like"/>
    <property type="match status" value="1"/>
</dbReference>
<evidence type="ECO:0000256" key="7">
    <source>
        <dbReference type="ARBA" id="ARBA00023065"/>
    </source>
</evidence>
<accession>A0A1Y2DIB6</accession>
<dbReference type="InterPro" id="IPR002524">
    <property type="entry name" value="Cation_efflux"/>
</dbReference>
<evidence type="ECO:0000256" key="5">
    <source>
        <dbReference type="ARBA" id="ARBA00022906"/>
    </source>
</evidence>
<evidence type="ECO:0000313" key="14">
    <source>
        <dbReference type="Proteomes" id="UP000193920"/>
    </source>
</evidence>
<dbReference type="SUPFAM" id="SSF160240">
    <property type="entry name" value="Cation efflux protein cytoplasmic domain-like"/>
    <property type="match status" value="1"/>
</dbReference>
<evidence type="ECO:0000259" key="12">
    <source>
        <dbReference type="Pfam" id="PF16916"/>
    </source>
</evidence>
<dbReference type="Pfam" id="PF01545">
    <property type="entry name" value="Cation_efflux"/>
    <property type="match status" value="1"/>
</dbReference>
<evidence type="ECO:0000313" key="13">
    <source>
        <dbReference type="EMBL" id="ORY58971.1"/>
    </source>
</evidence>
<feature type="transmembrane region" description="Helical" evidence="10">
    <location>
        <begin position="5"/>
        <end position="23"/>
    </location>
</feature>
<dbReference type="STRING" id="1754190.A0A1Y2DIB6"/>
<feature type="transmembrane region" description="Helical" evidence="10">
    <location>
        <begin position="66"/>
        <end position="85"/>
    </location>
</feature>
<dbReference type="PANTHER" id="PTHR11562:SF17">
    <property type="entry name" value="RE54080P-RELATED"/>
    <property type="match status" value="1"/>
</dbReference>
<feature type="domain" description="Cation efflux protein transmembrane" evidence="11">
    <location>
        <begin position="6"/>
        <end position="280"/>
    </location>
</feature>
<evidence type="ECO:0000256" key="10">
    <source>
        <dbReference type="SAM" id="Phobius"/>
    </source>
</evidence>
<protein>
    <submittedName>
        <fullName evidence="13">Cation efflux protein</fullName>
    </submittedName>
</protein>
<evidence type="ECO:0000256" key="6">
    <source>
        <dbReference type="ARBA" id="ARBA00022989"/>
    </source>
</evidence>
<dbReference type="EMBL" id="MCOG01000065">
    <property type="protein sequence ID" value="ORY58971.1"/>
    <property type="molecule type" value="Genomic_DNA"/>
</dbReference>
<dbReference type="InterPro" id="IPR027470">
    <property type="entry name" value="Cation_efflux_CTD"/>
</dbReference>
<keyword evidence="6 10" id="KW-1133">Transmembrane helix</keyword>
<dbReference type="PANTHER" id="PTHR11562">
    <property type="entry name" value="CATION EFFLUX PROTEIN/ ZINC TRANSPORTER"/>
    <property type="match status" value="1"/>
</dbReference>
<feature type="transmembrane region" description="Helical" evidence="10">
    <location>
        <begin position="97"/>
        <end position="117"/>
    </location>
</feature>
<dbReference type="OrthoDB" id="9944568at2759"/>
<evidence type="ECO:0000256" key="8">
    <source>
        <dbReference type="ARBA" id="ARBA00023136"/>
    </source>
</evidence>
<feature type="domain" description="Cation efflux protein cytoplasmic" evidence="12">
    <location>
        <begin position="284"/>
        <end position="361"/>
    </location>
</feature>
<comment type="similarity">
    <text evidence="2">Belongs to the cation diffusion facilitator (CDF) transporter (TC 2.A.4) family. SLC30A subfamily.</text>
</comment>
<feature type="region of interest" description="Disordered" evidence="9">
    <location>
        <begin position="122"/>
        <end position="203"/>
    </location>
</feature>
<dbReference type="InterPro" id="IPR050681">
    <property type="entry name" value="CDF/SLC30A"/>
</dbReference>
<gene>
    <name evidence="13" type="ORF">LY90DRAFT_454561</name>
</gene>
<evidence type="ECO:0000256" key="3">
    <source>
        <dbReference type="ARBA" id="ARBA00022448"/>
    </source>
</evidence>
<dbReference type="GO" id="GO:0005385">
    <property type="term" value="F:zinc ion transmembrane transporter activity"/>
    <property type="evidence" value="ECO:0007669"/>
    <property type="project" value="TreeGrafter"/>
</dbReference>
<dbReference type="InterPro" id="IPR058533">
    <property type="entry name" value="Cation_efflux_TM"/>
</dbReference>
<reference evidence="13 14" key="1">
    <citation type="submission" date="2016-08" db="EMBL/GenBank/DDBJ databases">
        <title>A Parts List for Fungal Cellulosomes Revealed by Comparative Genomics.</title>
        <authorList>
            <consortium name="DOE Joint Genome Institute"/>
            <person name="Haitjema C.H."/>
            <person name="Gilmore S.P."/>
            <person name="Henske J.K."/>
            <person name="Solomon K.V."/>
            <person name="De Groot R."/>
            <person name="Kuo A."/>
            <person name="Mondo S.J."/>
            <person name="Salamov A.A."/>
            <person name="Labutti K."/>
            <person name="Zhao Z."/>
            <person name="Chiniquy J."/>
            <person name="Barry K."/>
            <person name="Brewer H.M."/>
            <person name="Purvine S.O."/>
            <person name="Wright A.T."/>
            <person name="Boxma B."/>
            <person name="Van Alen T."/>
            <person name="Hackstein J.H."/>
            <person name="Baker S.E."/>
            <person name="Grigoriev I.V."/>
            <person name="O'Malley M.A."/>
        </authorList>
    </citation>
    <scope>NUCLEOTIDE SEQUENCE [LARGE SCALE GENOMIC DNA]</scope>
    <source>
        <strain evidence="13 14">G1</strain>
    </source>
</reference>